<sequence length="105" mass="12233">MVDTSIFSAILSSFIATIINNVSLPLTAIFIITMSIIHIRLAVNIMFLYILSWIIDINILVIIFLGIIFMRKTGKYLNNYIRSRKSRKTITYTFFLLDKKKKIVR</sequence>
<accession>A0A2H4X281</accession>
<proteinExistence type="predicted"/>
<protein>
    <submittedName>
        <fullName evidence="2">Uncharacterized protein</fullName>
    </submittedName>
</protein>
<feature type="transmembrane region" description="Helical" evidence="1">
    <location>
        <begin position="46"/>
        <end position="70"/>
    </location>
</feature>
<keyword evidence="1" id="KW-1133">Transmembrane helix</keyword>
<keyword evidence="1" id="KW-0472">Membrane</keyword>
<dbReference type="EMBL" id="MF678796">
    <property type="protein sequence ID" value="AUD40178.1"/>
    <property type="molecule type" value="Genomic_DNA"/>
</dbReference>
<evidence type="ECO:0000313" key="2">
    <source>
        <dbReference type="EMBL" id="AUD40178.1"/>
    </source>
</evidence>
<feature type="transmembrane region" description="Helical" evidence="1">
    <location>
        <begin position="6"/>
        <end position="34"/>
    </location>
</feature>
<organism evidence="2 3">
    <name type="scientific">Flamingopox virus FGPVKD09</name>
    <dbReference type="NCBI Taxonomy" id="2059380"/>
    <lineage>
        <taxon>Viruses</taxon>
        <taxon>Varidnaviria</taxon>
        <taxon>Bamfordvirae</taxon>
        <taxon>Nucleocytoviricota</taxon>
        <taxon>Pokkesviricetes</taxon>
        <taxon>Chitovirales</taxon>
        <taxon>Poxviridae</taxon>
        <taxon>Chordopoxvirinae</taxon>
        <taxon>Avipoxvirus</taxon>
    </lineage>
</organism>
<reference evidence="2 3" key="1">
    <citation type="journal article" date="2017" name="BMC Genomics">
        <title>Comparative analysis of avian poxvirus genomes, including a novel poxvirus from lesser flamingos (Phoenicopterus minor), highlights the lack of conservation of the central region.</title>
        <authorList>
            <person name="Carulei O."/>
            <person name="Douglass N."/>
            <person name="Williamson A.L."/>
        </authorList>
    </citation>
    <scope>NUCLEOTIDE SEQUENCE [LARGE SCALE GENOMIC DNA]</scope>
    <source>
        <strain evidence="2">FGPVKD09</strain>
    </source>
</reference>
<name>A0A2H4X281_9POXV</name>
<keyword evidence="3" id="KW-1185">Reference proteome</keyword>
<keyword evidence="1" id="KW-0812">Transmembrane</keyword>
<gene>
    <name evidence="2" type="ORF">fgpv_075</name>
</gene>
<evidence type="ECO:0000256" key="1">
    <source>
        <dbReference type="SAM" id="Phobius"/>
    </source>
</evidence>
<evidence type="ECO:0000313" key="3">
    <source>
        <dbReference type="Proteomes" id="UP000235762"/>
    </source>
</evidence>
<dbReference type="Proteomes" id="UP000235762">
    <property type="component" value="Segment"/>
</dbReference>